<evidence type="ECO:0000256" key="1">
    <source>
        <dbReference type="ARBA" id="ARBA00006739"/>
    </source>
</evidence>
<evidence type="ECO:0000259" key="4">
    <source>
        <dbReference type="Pfam" id="PF00535"/>
    </source>
</evidence>
<dbReference type="PANTHER" id="PTHR43179">
    <property type="entry name" value="RHAMNOSYLTRANSFERASE WBBL"/>
    <property type="match status" value="1"/>
</dbReference>
<dbReference type="InterPro" id="IPR029044">
    <property type="entry name" value="Nucleotide-diphossugar_trans"/>
</dbReference>
<protein>
    <submittedName>
        <fullName evidence="5">Glycosyltransferase, GT2 family</fullName>
    </submittedName>
</protein>
<organism evidence="5 6">
    <name type="scientific">Lutibacter flavus</name>
    <dbReference type="NCBI Taxonomy" id="691689"/>
    <lineage>
        <taxon>Bacteria</taxon>
        <taxon>Pseudomonadati</taxon>
        <taxon>Bacteroidota</taxon>
        <taxon>Flavobacteriia</taxon>
        <taxon>Flavobacteriales</taxon>
        <taxon>Flavobacteriaceae</taxon>
        <taxon>Lutibacter</taxon>
    </lineage>
</organism>
<dbReference type="SUPFAM" id="SSF53448">
    <property type="entry name" value="Nucleotide-diphospho-sugar transferases"/>
    <property type="match status" value="1"/>
</dbReference>
<evidence type="ECO:0000256" key="2">
    <source>
        <dbReference type="ARBA" id="ARBA00022676"/>
    </source>
</evidence>
<evidence type="ECO:0000313" key="6">
    <source>
        <dbReference type="Proteomes" id="UP000198412"/>
    </source>
</evidence>
<feature type="domain" description="Glycosyltransferase 2-like" evidence="4">
    <location>
        <begin position="36"/>
        <end position="142"/>
    </location>
</feature>
<keyword evidence="3 5" id="KW-0808">Transferase</keyword>
<dbReference type="Gene3D" id="3.90.550.10">
    <property type="entry name" value="Spore Coat Polysaccharide Biosynthesis Protein SpsA, Chain A"/>
    <property type="match status" value="1"/>
</dbReference>
<dbReference type="Pfam" id="PF00535">
    <property type="entry name" value="Glycos_transf_2"/>
    <property type="match status" value="1"/>
</dbReference>
<dbReference type="OrthoDB" id="6836202at2"/>
<accession>A0A238VQE4</accession>
<keyword evidence="6" id="KW-1185">Reference proteome</keyword>
<dbReference type="RefSeq" id="WP_089377189.1">
    <property type="nucleotide sequence ID" value="NZ_FZNX01000001.1"/>
</dbReference>
<evidence type="ECO:0000256" key="3">
    <source>
        <dbReference type="ARBA" id="ARBA00022679"/>
    </source>
</evidence>
<evidence type="ECO:0000313" key="5">
    <source>
        <dbReference type="EMBL" id="SNR36590.1"/>
    </source>
</evidence>
<sequence length="297" mass="35242">MIKLSAIFLSNTVTDLIYETTINSITTLKNSEKFGEEFGLEIILVESNKEYYKNYEFSIDIKVIIPDEEFGFHKFLNIGIETASGDYIALCNNDLIFYENWFAEIIKVKKKHPEILSFSPYDETSNKINKEKIELNNFVLGYEIQKEMTGWCFIVDTTIFNKIKKFDERFKFYYADNDYAMCLIKYNIKHALVCKSKVRHLDGVVTKEMKNNDEFIINKINLNNKELPEYVRKNKGYWELKDDKMSEGVIKFHKKWGSLNMIKYKFKIIKILERYNLSFLNKYILTTSNIFSLKIKK</sequence>
<dbReference type="Proteomes" id="UP000198412">
    <property type="component" value="Unassembled WGS sequence"/>
</dbReference>
<dbReference type="AlphaFoldDB" id="A0A238VQE4"/>
<proteinExistence type="inferred from homology"/>
<comment type="similarity">
    <text evidence="1">Belongs to the glycosyltransferase 2 family.</text>
</comment>
<dbReference type="InterPro" id="IPR001173">
    <property type="entry name" value="Glyco_trans_2-like"/>
</dbReference>
<keyword evidence="2" id="KW-0328">Glycosyltransferase</keyword>
<dbReference type="GO" id="GO:0016757">
    <property type="term" value="F:glycosyltransferase activity"/>
    <property type="evidence" value="ECO:0007669"/>
    <property type="project" value="UniProtKB-KW"/>
</dbReference>
<gene>
    <name evidence="5" type="ORF">SAMN04488111_0889</name>
</gene>
<dbReference type="PANTHER" id="PTHR43179:SF12">
    <property type="entry name" value="GALACTOFURANOSYLTRANSFERASE GLFT2"/>
    <property type="match status" value="1"/>
</dbReference>
<reference evidence="6" key="1">
    <citation type="submission" date="2017-06" db="EMBL/GenBank/DDBJ databases">
        <authorList>
            <person name="Varghese N."/>
            <person name="Submissions S."/>
        </authorList>
    </citation>
    <scope>NUCLEOTIDE SEQUENCE [LARGE SCALE GENOMIC DNA]</scope>
    <source>
        <strain evidence="6">DSM 27993</strain>
    </source>
</reference>
<dbReference type="EMBL" id="FZNX01000001">
    <property type="protein sequence ID" value="SNR36590.1"/>
    <property type="molecule type" value="Genomic_DNA"/>
</dbReference>
<name>A0A238VQE4_9FLAO</name>